<feature type="chain" id="PRO_5020339324" evidence="1">
    <location>
        <begin position="28"/>
        <end position="375"/>
    </location>
</feature>
<proteinExistence type="predicted"/>
<dbReference type="Proteomes" id="UP000268162">
    <property type="component" value="Unassembled WGS sequence"/>
</dbReference>
<accession>A0A4P9ZLQ4</accession>
<keyword evidence="3" id="KW-1185">Reference proteome</keyword>
<gene>
    <name evidence="2" type="ORF">BJ085DRAFT_39366</name>
</gene>
<protein>
    <submittedName>
        <fullName evidence="2">Uncharacterized protein</fullName>
    </submittedName>
</protein>
<reference evidence="3" key="1">
    <citation type="journal article" date="2018" name="Nat. Microbiol.">
        <title>Leveraging single-cell genomics to expand the fungal tree of life.</title>
        <authorList>
            <person name="Ahrendt S.R."/>
            <person name="Quandt C.A."/>
            <person name="Ciobanu D."/>
            <person name="Clum A."/>
            <person name="Salamov A."/>
            <person name="Andreopoulos B."/>
            <person name="Cheng J.F."/>
            <person name="Woyke T."/>
            <person name="Pelin A."/>
            <person name="Henrissat B."/>
            <person name="Reynolds N.K."/>
            <person name="Benny G.L."/>
            <person name="Smith M.E."/>
            <person name="James T.Y."/>
            <person name="Grigoriev I.V."/>
        </authorList>
    </citation>
    <scope>NUCLEOTIDE SEQUENCE [LARGE SCALE GENOMIC DNA]</scope>
    <source>
        <strain evidence="3">RSA 468</strain>
    </source>
</reference>
<evidence type="ECO:0000313" key="2">
    <source>
        <dbReference type="EMBL" id="RKP34244.1"/>
    </source>
</evidence>
<organism evidence="2 3">
    <name type="scientific">Dimargaris cristalligena</name>
    <dbReference type="NCBI Taxonomy" id="215637"/>
    <lineage>
        <taxon>Eukaryota</taxon>
        <taxon>Fungi</taxon>
        <taxon>Fungi incertae sedis</taxon>
        <taxon>Zoopagomycota</taxon>
        <taxon>Kickxellomycotina</taxon>
        <taxon>Dimargaritomycetes</taxon>
        <taxon>Dimargaritales</taxon>
        <taxon>Dimargaritaceae</taxon>
        <taxon>Dimargaris</taxon>
    </lineage>
</organism>
<feature type="signal peptide" evidence="1">
    <location>
        <begin position="1"/>
        <end position="27"/>
    </location>
</feature>
<name>A0A4P9ZLQ4_9FUNG</name>
<sequence>MVTGTPSLKYVILSVGLIVTACQMTQGMYGGGGDYALHLRSSGRQNTNRPSEAIPQLNEKRESNTDTQRQFDCTDLNVLASTFRQVIQKKVQDVDLVATSPELLDQYLGWIHDDLKAHLITSANGGDTRTSGAQTNYRAVDWAKVPNGQRAESFPLFWCAAQTPAEVLSYLDYVQWLVNDQGDTLADYWVKQTVGDLSQVLSGSAALQTYIQKVLVERVLLTIIAVGPTARASRAHALQYCLAAQCSLPVMLAGLNDPFVGREVTATLPMGKYLLDMSPESQQEVAECAGVLGYFSTKQILDRLFPISSTSAGTSRSPRFNKQQCGAKLGLSKNEPAPFTNEQQTFRVWLNQGATPWDSVMSWGARIQNRFTGRN</sequence>
<dbReference type="EMBL" id="ML003288">
    <property type="protein sequence ID" value="RKP34244.1"/>
    <property type="molecule type" value="Genomic_DNA"/>
</dbReference>
<evidence type="ECO:0000313" key="3">
    <source>
        <dbReference type="Proteomes" id="UP000268162"/>
    </source>
</evidence>
<dbReference type="AlphaFoldDB" id="A0A4P9ZLQ4"/>
<evidence type="ECO:0000256" key="1">
    <source>
        <dbReference type="SAM" id="SignalP"/>
    </source>
</evidence>
<keyword evidence="1" id="KW-0732">Signal</keyword>